<dbReference type="Proteomes" id="UP001205105">
    <property type="component" value="Unassembled WGS sequence"/>
</dbReference>
<evidence type="ECO:0000256" key="5">
    <source>
        <dbReference type="ARBA" id="ARBA00023136"/>
    </source>
</evidence>
<comment type="caution">
    <text evidence="10">The sequence shown here is derived from an EMBL/GenBank/DDBJ whole genome shotgun (WGS) entry which is preliminary data.</text>
</comment>
<name>A0AAD5DQU3_9CHLO</name>
<dbReference type="GO" id="GO:0004252">
    <property type="term" value="F:serine-type endopeptidase activity"/>
    <property type="evidence" value="ECO:0007669"/>
    <property type="project" value="InterPro"/>
</dbReference>
<feature type="active site" evidence="7">
    <location>
        <position position="80"/>
    </location>
</feature>
<protein>
    <recommendedName>
        <fullName evidence="9">Peptidase S26 domain-containing protein</fullName>
    </recommendedName>
</protein>
<feature type="active site" evidence="7">
    <location>
        <position position="124"/>
    </location>
</feature>
<keyword evidence="5" id="KW-0472">Membrane</keyword>
<evidence type="ECO:0000256" key="2">
    <source>
        <dbReference type="ARBA" id="ARBA00022792"/>
    </source>
</evidence>
<sequence length="232" mass="26005">MRFSGWQSRFWQRYRPGGGASGGAHAAASGSSGGGSSSSGPRRSLYEELKDGTAYLLKGMAVIYLVREYLVEFMVCIGPSMMPTFNPRGDVTLVEHVSVWTNSIRIGDVVLARSAQNPRHVVMKRVLGMEGDTVYIPSATKLGLGRTVEVPRGHVWLQGDNFANSTDSRHYGAVPYALLRGRVFLKVWPIWEAGWVERGLELQPWQSEELERQQRQRAAEEAEQRRRQARAR</sequence>
<dbReference type="Pfam" id="PF10502">
    <property type="entry name" value="Peptidase_S26"/>
    <property type="match status" value="2"/>
</dbReference>
<feature type="region of interest" description="Disordered" evidence="8">
    <location>
        <begin position="211"/>
        <end position="232"/>
    </location>
</feature>
<dbReference type="GO" id="GO:0042720">
    <property type="term" value="C:mitochondrial inner membrane peptidase complex"/>
    <property type="evidence" value="ECO:0007669"/>
    <property type="project" value="TreeGrafter"/>
</dbReference>
<dbReference type="PANTHER" id="PTHR12383:SF16">
    <property type="entry name" value="MITOCHONDRIAL INNER MEMBRANE PROTEASE SUBUNIT 1"/>
    <property type="match status" value="1"/>
</dbReference>
<dbReference type="PRINTS" id="PR00727">
    <property type="entry name" value="LEADERPTASE"/>
</dbReference>
<organism evidence="10 11">
    <name type="scientific">Chlorella ohadii</name>
    <dbReference type="NCBI Taxonomy" id="2649997"/>
    <lineage>
        <taxon>Eukaryota</taxon>
        <taxon>Viridiplantae</taxon>
        <taxon>Chlorophyta</taxon>
        <taxon>core chlorophytes</taxon>
        <taxon>Trebouxiophyceae</taxon>
        <taxon>Chlorellales</taxon>
        <taxon>Chlorellaceae</taxon>
        <taxon>Chlorella clade</taxon>
        <taxon>Chlorella</taxon>
    </lineage>
</organism>
<dbReference type="CDD" id="cd06530">
    <property type="entry name" value="S26_SPase_I"/>
    <property type="match status" value="1"/>
</dbReference>
<feature type="domain" description="Peptidase S26" evidence="9">
    <location>
        <begin position="147"/>
        <end position="188"/>
    </location>
</feature>
<dbReference type="InterPro" id="IPR019533">
    <property type="entry name" value="Peptidase_S26"/>
</dbReference>
<dbReference type="SUPFAM" id="SSF51306">
    <property type="entry name" value="LexA/Signal peptidase"/>
    <property type="match status" value="1"/>
</dbReference>
<dbReference type="Gene3D" id="2.10.109.10">
    <property type="entry name" value="Umud Fragment, subunit A"/>
    <property type="match status" value="1"/>
</dbReference>
<keyword evidence="4" id="KW-0496">Mitochondrion</keyword>
<keyword evidence="11" id="KW-1185">Reference proteome</keyword>
<feature type="region of interest" description="Disordered" evidence="8">
    <location>
        <begin position="21"/>
        <end position="43"/>
    </location>
</feature>
<comment type="similarity">
    <text evidence="6">Belongs to the peptidase S26 family. IMP1 subfamily.</text>
</comment>
<evidence type="ECO:0000259" key="9">
    <source>
        <dbReference type="Pfam" id="PF10502"/>
    </source>
</evidence>
<evidence type="ECO:0000256" key="6">
    <source>
        <dbReference type="ARBA" id="ARBA00038445"/>
    </source>
</evidence>
<evidence type="ECO:0000256" key="1">
    <source>
        <dbReference type="ARBA" id="ARBA00004273"/>
    </source>
</evidence>
<evidence type="ECO:0000256" key="8">
    <source>
        <dbReference type="SAM" id="MobiDB-lite"/>
    </source>
</evidence>
<evidence type="ECO:0000256" key="4">
    <source>
        <dbReference type="ARBA" id="ARBA00023128"/>
    </source>
</evidence>
<feature type="compositionally biased region" description="Basic and acidic residues" evidence="8">
    <location>
        <begin position="211"/>
        <end position="226"/>
    </location>
</feature>
<dbReference type="EMBL" id="JADXDR010000056">
    <property type="protein sequence ID" value="KAI7842052.1"/>
    <property type="molecule type" value="Genomic_DNA"/>
</dbReference>
<dbReference type="PANTHER" id="PTHR12383">
    <property type="entry name" value="PROTEASE FAMILY S26 MITOCHONDRIAL INNER MEMBRANE PROTEASE-RELATED"/>
    <property type="match status" value="1"/>
</dbReference>
<accession>A0AAD5DQU3</accession>
<dbReference type="InterPro" id="IPR052064">
    <property type="entry name" value="Mito_IMP1_subunit"/>
</dbReference>
<dbReference type="AlphaFoldDB" id="A0AAD5DQU3"/>
<dbReference type="InterPro" id="IPR036286">
    <property type="entry name" value="LexA/Signal_pep-like_sf"/>
</dbReference>
<evidence type="ECO:0000313" key="11">
    <source>
        <dbReference type="Proteomes" id="UP001205105"/>
    </source>
</evidence>
<proteinExistence type="inferred from homology"/>
<comment type="subcellular location">
    <subcellularLocation>
        <location evidence="1">Mitochondrion inner membrane</location>
    </subcellularLocation>
</comment>
<reference evidence="10" key="1">
    <citation type="submission" date="2020-11" db="EMBL/GenBank/DDBJ databases">
        <title>Chlorella ohadii genome sequencing and assembly.</title>
        <authorList>
            <person name="Murik O."/>
            <person name="Treves H."/>
            <person name="Kedem I."/>
            <person name="Shotland Y."/>
            <person name="Kaplan A."/>
        </authorList>
    </citation>
    <scope>NUCLEOTIDE SEQUENCE</scope>
    <source>
        <strain evidence="10">1</strain>
    </source>
</reference>
<dbReference type="InterPro" id="IPR000223">
    <property type="entry name" value="Pept_S26A_signal_pept_1"/>
</dbReference>
<evidence type="ECO:0000256" key="3">
    <source>
        <dbReference type="ARBA" id="ARBA00022801"/>
    </source>
</evidence>
<evidence type="ECO:0000313" key="10">
    <source>
        <dbReference type="EMBL" id="KAI7842052.1"/>
    </source>
</evidence>
<keyword evidence="2" id="KW-0999">Mitochondrion inner membrane</keyword>
<gene>
    <name evidence="10" type="ORF">COHA_004251</name>
</gene>
<keyword evidence="3" id="KW-0378">Hydrolase</keyword>
<dbReference type="GO" id="GO:0006465">
    <property type="term" value="P:signal peptide processing"/>
    <property type="evidence" value="ECO:0007669"/>
    <property type="project" value="InterPro"/>
</dbReference>
<evidence type="ECO:0000256" key="7">
    <source>
        <dbReference type="PIRSR" id="PIRSR600223-1"/>
    </source>
</evidence>
<dbReference type="GO" id="GO:0006627">
    <property type="term" value="P:protein processing involved in protein targeting to mitochondrion"/>
    <property type="evidence" value="ECO:0007669"/>
    <property type="project" value="TreeGrafter"/>
</dbReference>
<feature type="domain" description="Peptidase S26" evidence="9">
    <location>
        <begin position="60"/>
        <end position="136"/>
    </location>
</feature>